<sequence>MKIYNPRTLIIRLNVTRHSDKKFRLSLCDTNMEEVAKMCKNLLEEYQQPSSGKEEKAARLRVLIREHYSATNQRSSTLHANGLTVTQFSEMLLEEIARRESKPVNESE</sequence>
<organism evidence="1 2">
    <name type="scientific">Bacteroides fragilis</name>
    <dbReference type="NCBI Taxonomy" id="817"/>
    <lineage>
        <taxon>Bacteria</taxon>
        <taxon>Pseudomonadati</taxon>
        <taxon>Bacteroidota</taxon>
        <taxon>Bacteroidia</taxon>
        <taxon>Bacteroidales</taxon>
        <taxon>Bacteroidaceae</taxon>
        <taxon>Bacteroides</taxon>
    </lineage>
</organism>
<protein>
    <submittedName>
        <fullName evidence="1">Uncharacterized protein</fullName>
    </submittedName>
</protein>
<proteinExistence type="predicted"/>
<accession>A0A396C1R3</accession>
<evidence type="ECO:0000313" key="2">
    <source>
        <dbReference type="Proteomes" id="UP000266644"/>
    </source>
</evidence>
<name>A0A396C1R3_BACFG</name>
<gene>
    <name evidence="1" type="ORF">DW228_06435</name>
</gene>
<dbReference type="AlphaFoldDB" id="A0A396C1R3"/>
<comment type="caution">
    <text evidence="1">The sequence shown here is derived from an EMBL/GenBank/DDBJ whole genome shotgun (WGS) entry which is preliminary data.</text>
</comment>
<reference evidence="1 2" key="1">
    <citation type="submission" date="2018-08" db="EMBL/GenBank/DDBJ databases">
        <title>A genome reference for cultivated species of the human gut microbiota.</title>
        <authorList>
            <person name="Zou Y."/>
            <person name="Xue W."/>
            <person name="Luo G."/>
        </authorList>
    </citation>
    <scope>NUCLEOTIDE SEQUENCE [LARGE SCALE GENOMIC DNA]</scope>
    <source>
        <strain evidence="1 2">AM18-6</strain>
    </source>
</reference>
<evidence type="ECO:0000313" key="1">
    <source>
        <dbReference type="EMBL" id="RHH14435.1"/>
    </source>
</evidence>
<dbReference type="Proteomes" id="UP000266644">
    <property type="component" value="Unassembled WGS sequence"/>
</dbReference>
<dbReference type="RefSeq" id="WP_122330083.1">
    <property type="nucleotide sequence ID" value="NZ_JAQDYY010000001.1"/>
</dbReference>
<dbReference type="EMBL" id="QRJE01000008">
    <property type="protein sequence ID" value="RHH14435.1"/>
    <property type="molecule type" value="Genomic_DNA"/>
</dbReference>